<dbReference type="AlphaFoldDB" id="A0A0N4UKR2"/>
<dbReference type="Proteomes" id="UP000038040">
    <property type="component" value="Unplaced"/>
</dbReference>
<dbReference type="EMBL" id="UYYG01000056">
    <property type="protein sequence ID" value="VDN52373.1"/>
    <property type="molecule type" value="Genomic_DNA"/>
</dbReference>
<evidence type="ECO:0000313" key="2">
    <source>
        <dbReference type="EMBL" id="VDN52373.1"/>
    </source>
</evidence>
<reference evidence="5" key="1">
    <citation type="submission" date="2016-04" db="UniProtKB">
        <authorList>
            <consortium name="WormBaseParasite"/>
        </authorList>
    </citation>
    <scope>IDENTIFICATION</scope>
</reference>
<proteinExistence type="predicted"/>
<sequence>MGILDKKFQKILQRVKNRSCQGSKRRTASDSSSGTENNERKTDEKNLTNKRNNERGDRSACNIVARLDKSTNILVSLKSIYFKLTYFHVICVGVICEFWKSVTPKIANIDKIRPLNSKSLCEPEFIKNKEFFQSSQMIISANRTQKIRNYAGKNYHEANSRNKGTVELELEETDCFSDQTPSVKYKQKSIELDISVDECATDSSGRESGYLSDYFGKYYLSLNNSPNLSPQEISVLQPYHRQCRPGPWYVFEGENECKKCLSCYQIPRFHTKSYFEDIEADIPDYDISALLISRNILQTKYVTTIFELSNGGILELVNDLINELNLWFNEEINLIGIACELHWSVPEKFRQRSAEKRMKDALHLSLRKNNLRVLNLKSKIDLPLTLISAVTEENCLRNKDLGSFQGIYRRFYSSLLPFQHPETGICHKDYWNLSKTSKAQRDLPVPNVEQFRFGSNPVKLEAGSLIALNIIALRISIL</sequence>
<protein>
    <submittedName>
        <fullName evidence="2 5">Uncharacterized protein</fullName>
    </submittedName>
</protein>
<name>A0A0N4UKR2_DRAME</name>
<dbReference type="OrthoDB" id="6252479at2759"/>
<reference evidence="2 4" key="2">
    <citation type="submission" date="2018-11" db="EMBL/GenBank/DDBJ databases">
        <authorList>
            <consortium name="Pathogen Informatics"/>
        </authorList>
    </citation>
    <scope>NUCLEOTIDE SEQUENCE [LARGE SCALE GENOMIC DNA]</scope>
</reference>
<gene>
    <name evidence="2" type="ORF">DME_LOCUS2346</name>
</gene>
<feature type="compositionally biased region" description="Basic and acidic residues" evidence="1">
    <location>
        <begin position="37"/>
        <end position="55"/>
    </location>
</feature>
<dbReference type="Proteomes" id="UP000274756">
    <property type="component" value="Unassembled WGS sequence"/>
</dbReference>
<evidence type="ECO:0000313" key="5">
    <source>
        <dbReference type="WBParaSite" id="DME_0000834001-mRNA-1"/>
    </source>
</evidence>
<feature type="region of interest" description="Disordered" evidence="1">
    <location>
        <begin position="16"/>
        <end position="55"/>
    </location>
</feature>
<dbReference type="WBParaSite" id="DME_0000834001-mRNA-1">
    <property type="protein sequence ID" value="DME_0000834001-mRNA-1"/>
    <property type="gene ID" value="DME_0000834001"/>
</dbReference>
<evidence type="ECO:0000313" key="4">
    <source>
        <dbReference type="Proteomes" id="UP000274756"/>
    </source>
</evidence>
<accession>A0A0N4UKR2</accession>
<organism evidence="3 5">
    <name type="scientific">Dracunculus medinensis</name>
    <name type="common">Guinea worm</name>
    <dbReference type="NCBI Taxonomy" id="318479"/>
    <lineage>
        <taxon>Eukaryota</taxon>
        <taxon>Metazoa</taxon>
        <taxon>Ecdysozoa</taxon>
        <taxon>Nematoda</taxon>
        <taxon>Chromadorea</taxon>
        <taxon>Rhabditida</taxon>
        <taxon>Spirurina</taxon>
        <taxon>Dracunculoidea</taxon>
        <taxon>Dracunculidae</taxon>
        <taxon>Dracunculus</taxon>
    </lineage>
</organism>
<dbReference type="STRING" id="318479.A0A0N4UKR2"/>
<evidence type="ECO:0000313" key="3">
    <source>
        <dbReference type="Proteomes" id="UP000038040"/>
    </source>
</evidence>
<evidence type="ECO:0000256" key="1">
    <source>
        <dbReference type="SAM" id="MobiDB-lite"/>
    </source>
</evidence>
<keyword evidence="4" id="KW-1185">Reference proteome</keyword>